<dbReference type="InterPro" id="IPR005079">
    <property type="entry name" value="Peptidase_C45_hydrolase"/>
</dbReference>
<feature type="domain" description="Peptidase C45 hydrolase" evidence="1">
    <location>
        <begin position="112"/>
        <end position="292"/>
    </location>
</feature>
<dbReference type="PANTHER" id="PTHR34180:SF1">
    <property type="entry name" value="BETA-ALANYL-DOPAMINE_CARCININE HYDROLASE"/>
    <property type="match status" value="1"/>
</dbReference>
<protein>
    <recommendedName>
        <fullName evidence="1">Peptidase C45 hydrolase domain-containing protein</fullName>
    </recommendedName>
</protein>
<reference evidence="2 3" key="1">
    <citation type="journal article" date="2020" name="ISME J.">
        <title>Uncovering the hidden diversity of litter-decomposition mechanisms in mushroom-forming fungi.</title>
        <authorList>
            <person name="Floudas D."/>
            <person name="Bentzer J."/>
            <person name="Ahren D."/>
            <person name="Johansson T."/>
            <person name="Persson P."/>
            <person name="Tunlid A."/>
        </authorList>
    </citation>
    <scope>NUCLEOTIDE SEQUENCE [LARGE SCALE GENOMIC DNA]</scope>
    <source>
        <strain evidence="2 3">CBS 291.85</strain>
    </source>
</reference>
<dbReference type="AlphaFoldDB" id="A0A8H5GAS5"/>
<keyword evidence="3" id="KW-1185">Reference proteome</keyword>
<dbReference type="Proteomes" id="UP000559256">
    <property type="component" value="Unassembled WGS sequence"/>
</dbReference>
<name>A0A8H5GAS5_9AGAR</name>
<sequence>MPPLIADLTGSPREIGLRHGRLLSAQIRAQIEIYDAMFQSTSKLDWSAVREIAKTYAITIETLTPDVYTEILAIAEGADLDVLDIVALNTRSEIALGLFSDGCTSLGWKYTDNEVLLCQNWDWVPSVKENLVMMSIDQPGKPKIWMLTEAGLVGKIGFNSSSVGTCLNAIRARPTDPQKLPIHIALRVALESTSSRAATTVLESLGVASAQHILIADPDGPLGLELSPRGHVILQPNVNGIVTHTNHFLENKLVDEPPWLASSPIRLTRINELIGKLVSDKEFEPVNGDVLREHIFSDKYSAPSSICCQEDPAMPVQMRISTLFCIVMKFVQGQSPTAEVVWGKPGSRQGMGTDEILHMPW</sequence>
<dbReference type="NCBIfam" id="NF040521">
    <property type="entry name" value="C45_proenzyme"/>
    <property type="match status" value="1"/>
</dbReference>
<comment type="caution">
    <text evidence="2">The sequence shown here is derived from an EMBL/GenBank/DDBJ whole genome shotgun (WGS) entry which is preliminary data.</text>
</comment>
<dbReference type="InterPro" id="IPR047794">
    <property type="entry name" value="C45_proenzyme-like"/>
</dbReference>
<dbReference type="Gene3D" id="3.60.60.10">
    <property type="entry name" value="Penicillin V Acylase, Chain A"/>
    <property type="match status" value="1"/>
</dbReference>
<proteinExistence type="predicted"/>
<dbReference type="Gene3D" id="1.10.10.2120">
    <property type="match status" value="1"/>
</dbReference>
<dbReference type="Pfam" id="PF03417">
    <property type="entry name" value="AAT"/>
    <property type="match status" value="1"/>
</dbReference>
<evidence type="ECO:0000313" key="3">
    <source>
        <dbReference type="Proteomes" id="UP000559256"/>
    </source>
</evidence>
<gene>
    <name evidence="2" type="ORF">D9758_006233</name>
</gene>
<evidence type="ECO:0000313" key="2">
    <source>
        <dbReference type="EMBL" id="KAF5361406.1"/>
    </source>
</evidence>
<accession>A0A8H5GAS5</accession>
<organism evidence="2 3">
    <name type="scientific">Tetrapyrgos nigripes</name>
    <dbReference type="NCBI Taxonomy" id="182062"/>
    <lineage>
        <taxon>Eukaryota</taxon>
        <taxon>Fungi</taxon>
        <taxon>Dikarya</taxon>
        <taxon>Basidiomycota</taxon>
        <taxon>Agaricomycotina</taxon>
        <taxon>Agaricomycetes</taxon>
        <taxon>Agaricomycetidae</taxon>
        <taxon>Agaricales</taxon>
        <taxon>Marasmiineae</taxon>
        <taxon>Marasmiaceae</taxon>
        <taxon>Tetrapyrgos</taxon>
    </lineage>
</organism>
<dbReference type="PANTHER" id="PTHR34180">
    <property type="entry name" value="PEPTIDASE C45"/>
    <property type="match status" value="1"/>
</dbReference>
<dbReference type="EMBL" id="JAACJM010000040">
    <property type="protein sequence ID" value="KAF5361406.1"/>
    <property type="molecule type" value="Genomic_DNA"/>
</dbReference>
<evidence type="ECO:0000259" key="1">
    <source>
        <dbReference type="Pfam" id="PF03417"/>
    </source>
</evidence>
<dbReference type="InterPro" id="IPR047801">
    <property type="entry name" value="Peptidase_C45"/>
</dbReference>
<dbReference type="OrthoDB" id="189997at2759"/>